<reference evidence="5 6" key="1">
    <citation type="journal article" date="2020" name="Mol. Biol. Evol.">
        <title>Distinct Expression and Methylation Patterns for Genes with Different Fates following a Single Whole-Genome Duplication in Flowering Plants.</title>
        <authorList>
            <person name="Shi T."/>
            <person name="Rahmani R.S."/>
            <person name="Gugger P.F."/>
            <person name="Wang M."/>
            <person name="Li H."/>
            <person name="Zhang Y."/>
            <person name="Li Z."/>
            <person name="Wang Q."/>
            <person name="Van de Peer Y."/>
            <person name="Marchal K."/>
            <person name="Chen J."/>
        </authorList>
    </citation>
    <scope>NUCLEOTIDE SEQUENCE [LARGE SCALE GENOMIC DNA]</scope>
    <source>
        <tissue evidence="5">Leaf</tissue>
    </source>
</reference>
<evidence type="ECO:0000313" key="5">
    <source>
        <dbReference type="EMBL" id="DAD28785.1"/>
    </source>
</evidence>
<feature type="chain" id="PRO_5032602936" description="GDSL esterase/lipase At5g03610-like" evidence="4">
    <location>
        <begin position="34"/>
        <end position="360"/>
    </location>
</feature>
<dbReference type="Pfam" id="PF00657">
    <property type="entry name" value="Lipase_GDSL"/>
    <property type="match status" value="1"/>
</dbReference>
<keyword evidence="4" id="KW-0732">Signal</keyword>
<dbReference type="PANTHER" id="PTHR46020:SF4">
    <property type="entry name" value="OS04G0650200 PROTEIN"/>
    <property type="match status" value="1"/>
</dbReference>
<dbReference type="Gene3D" id="3.40.50.1110">
    <property type="entry name" value="SGNH hydrolase"/>
    <property type="match status" value="1"/>
</dbReference>
<evidence type="ECO:0008006" key="7">
    <source>
        <dbReference type="Google" id="ProtNLM"/>
    </source>
</evidence>
<sequence>MRFSFMENQWRHIFVFYLLFSFFLLTGIQVVQCSPNYYHHHRLGGLSKLFVFGDSYADTGNDQKPVARSWKVPYGITFPGKPAGRFSDGRVLTDYVASFLGIKTPVAWKKTNRLRYGINFAFGGTGVFDTVVPPDPNVTMTRQIDIFQQLIQNGVYSKFDLNSSAALVALAGNDYITYFAKNVSSEGLSNFTASIISQLVINMKRIHDMGVKKVAVTAIEPIGCLPVISVLSSYQQCNETYNKISIFHNLLLQQAVEKLNNETSESTFMILDLYNAFISIFERQKEHPGSLKFGNPLKPCCVGLTRKDLCGDKDENGVPKYIVCENPESAFFWDDVHPSHEGWHAIYSTLQHSLQQLYIR</sequence>
<dbReference type="InterPro" id="IPR035669">
    <property type="entry name" value="SGNH_plant_lipase-like"/>
</dbReference>
<comment type="similarity">
    <text evidence="1">Belongs to the 'GDSL' lipolytic enzyme family.</text>
</comment>
<dbReference type="SUPFAM" id="SSF52266">
    <property type="entry name" value="SGNH hydrolase"/>
    <property type="match status" value="1"/>
</dbReference>
<keyword evidence="6" id="KW-1185">Reference proteome</keyword>
<dbReference type="GO" id="GO:0016788">
    <property type="term" value="F:hydrolase activity, acting on ester bonds"/>
    <property type="evidence" value="ECO:0007669"/>
    <property type="project" value="InterPro"/>
</dbReference>
<accession>A0A822YCS6</accession>
<proteinExistence type="inferred from homology"/>
<name>A0A822YCS6_NELNU</name>
<keyword evidence="2" id="KW-0378">Hydrolase</keyword>
<dbReference type="AlphaFoldDB" id="A0A822YCS6"/>
<gene>
    <name evidence="5" type="ORF">HUJ06_030253</name>
</gene>
<dbReference type="Proteomes" id="UP000607653">
    <property type="component" value="Unassembled WGS sequence"/>
</dbReference>
<feature type="signal peptide" evidence="4">
    <location>
        <begin position="1"/>
        <end position="33"/>
    </location>
</feature>
<dbReference type="GO" id="GO:0006629">
    <property type="term" value="P:lipid metabolic process"/>
    <property type="evidence" value="ECO:0007669"/>
    <property type="project" value="UniProtKB-KW"/>
</dbReference>
<keyword evidence="3" id="KW-0443">Lipid metabolism</keyword>
<evidence type="ECO:0000256" key="2">
    <source>
        <dbReference type="ARBA" id="ARBA00022801"/>
    </source>
</evidence>
<dbReference type="CDD" id="cd01837">
    <property type="entry name" value="SGNH_plant_lipase_like"/>
    <property type="match status" value="1"/>
</dbReference>
<dbReference type="EMBL" id="DUZY01000002">
    <property type="protein sequence ID" value="DAD28785.1"/>
    <property type="molecule type" value="Genomic_DNA"/>
</dbReference>
<evidence type="ECO:0000256" key="4">
    <source>
        <dbReference type="SAM" id="SignalP"/>
    </source>
</evidence>
<evidence type="ECO:0000256" key="1">
    <source>
        <dbReference type="ARBA" id="ARBA00008668"/>
    </source>
</evidence>
<dbReference type="InterPro" id="IPR036514">
    <property type="entry name" value="SGNH_hydro_sf"/>
</dbReference>
<evidence type="ECO:0000313" key="6">
    <source>
        <dbReference type="Proteomes" id="UP000607653"/>
    </source>
</evidence>
<evidence type="ECO:0000256" key="3">
    <source>
        <dbReference type="ARBA" id="ARBA00023098"/>
    </source>
</evidence>
<comment type="caution">
    <text evidence="5">The sequence shown here is derived from an EMBL/GenBank/DDBJ whole genome shotgun (WGS) entry which is preliminary data.</text>
</comment>
<dbReference type="InterPro" id="IPR001087">
    <property type="entry name" value="GDSL"/>
</dbReference>
<dbReference type="PANTHER" id="PTHR46020">
    <property type="entry name" value="OSJNBB0059K02.9 PROTEIN"/>
    <property type="match status" value="1"/>
</dbReference>
<protein>
    <recommendedName>
        <fullName evidence="7">GDSL esterase/lipase At5g03610-like</fullName>
    </recommendedName>
</protein>
<organism evidence="5 6">
    <name type="scientific">Nelumbo nucifera</name>
    <name type="common">Sacred lotus</name>
    <dbReference type="NCBI Taxonomy" id="4432"/>
    <lineage>
        <taxon>Eukaryota</taxon>
        <taxon>Viridiplantae</taxon>
        <taxon>Streptophyta</taxon>
        <taxon>Embryophyta</taxon>
        <taxon>Tracheophyta</taxon>
        <taxon>Spermatophyta</taxon>
        <taxon>Magnoliopsida</taxon>
        <taxon>Proteales</taxon>
        <taxon>Nelumbonaceae</taxon>
        <taxon>Nelumbo</taxon>
    </lineage>
</organism>